<dbReference type="Proteomes" id="UP000038010">
    <property type="component" value="Unassembled WGS sequence"/>
</dbReference>
<dbReference type="PANTHER" id="PTHR24148:SF64">
    <property type="entry name" value="HETEROKARYON INCOMPATIBILITY DOMAIN-CONTAINING PROTEIN"/>
    <property type="match status" value="1"/>
</dbReference>
<dbReference type="EMBL" id="LFJN01000039">
    <property type="protein sequence ID" value="KPI35489.1"/>
    <property type="molecule type" value="Genomic_DNA"/>
</dbReference>
<name>A0A0N0NII8_9EURO</name>
<keyword evidence="3" id="KW-1185">Reference proteome</keyword>
<reference evidence="2 3" key="1">
    <citation type="submission" date="2015-06" db="EMBL/GenBank/DDBJ databases">
        <title>Draft genome of the ant-associated black yeast Phialophora attae CBS 131958.</title>
        <authorList>
            <person name="Moreno L.F."/>
            <person name="Stielow B.J."/>
            <person name="de Hoog S."/>
            <person name="Vicente V.A."/>
            <person name="Weiss V.A."/>
            <person name="de Vries M."/>
            <person name="Cruz L.M."/>
            <person name="Souza E.M."/>
        </authorList>
    </citation>
    <scope>NUCLEOTIDE SEQUENCE [LARGE SCALE GENOMIC DNA]</scope>
    <source>
        <strain evidence="2 3">CBS 131958</strain>
    </source>
</reference>
<dbReference type="Pfam" id="PF26639">
    <property type="entry name" value="Het-6_barrel"/>
    <property type="match status" value="1"/>
</dbReference>
<dbReference type="InterPro" id="IPR010730">
    <property type="entry name" value="HET"/>
</dbReference>
<gene>
    <name evidence="2" type="ORF">AB675_10958</name>
</gene>
<evidence type="ECO:0000259" key="1">
    <source>
        <dbReference type="Pfam" id="PF06985"/>
    </source>
</evidence>
<dbReference type="PANTHER" id="PTHR24148">
    <property type="entry name" value="ANKYRIN REPEAT DOMAIN-CONTAINING PROTEIN 39 HOMOLOG-RELATED"/>
    <property type="match status" value="1"/>
</dbReference>
<comment type="caution">
    <text evidence="2">The sequence shown here is derived from an EMBL/GenBank/DDBJ whole genome shotgun (WGS) entry which is preliminary data.</text>
</comment>
<dbReference type="STRING" id="1664694.A0A0N0NII8"/>
<dbReference type="Pfam" id="PF06985">
    <property type="entry name" value="HET"/>
    <property type="match status" value="1"/>
</dbReference>
<organism evidence="2 3">
    <name type="scientific">Cyphellophora attinorum</name>
    <dbReference type="NCBI Taxonomy" id="1664694"/>
    <lineage>
        <taxon>Eukaryota</taxon>
        <taxon>Fungi</taxon>
        <taxon>Dikarya</taxon>
        <taxon>Ascomycota</taxon>
        <taxon>Pezizomycotina</taxon>
        <taxon>Eurotiomycetes</taxon>
        <taxon>Chaetothyriomycetidae</taxon>
        <taxon>Chaetothyriales</taxon>
        <taxon>Cyphellophoraceae</taxon>
        <taxon>Cyphellophora</taxon>
    </lineage>
</organism>
<proteinExistence type="predicted"/>
<evidence type="ECO:0000313" key="2">
    <source>
        <dbReference type="EMBL" id="KPI35489.1"/>
    </source>
</evidence>
<accession>A0A0N0NII8</accession>
<evidence type="ECO:0000313" key="3">
    <source>
        <dbReference type="Proteomes" id="UP000038010"/>
    </source>
</evidence>
<feature type="domain" description="Heterokaryon incompatibility" evidence="1">
    <location>
        <begin position="100"/>
        <end position="250"/>
    </location>
</feature>
<dbReference type="OrthoDB" id="4850726at2759"/>
<dbReference type="InterPro" id="IPR052895">
    <property type="entry name" value="HetReg/Transcr_Mod"/>
</dbReference>
<sequence length="689" mass="77391">MEGDLRLDPNNNEIRVLHLEPNTDPTEADTVRGDELNPIRCRRQVVSLQSLKPGVGASPQLTLEAIQAKYRAVHQIWGDASSGTSAHPDSESDRFEWGDFAALSYVWGDPAAQEIIMVDGQPTKIQKSLACAFRYLRMKQPIQDGLKLWVDVLCINQNDPIERNEHVLRMGSIYQQAKQVLYWLGDADEASNHALDLISRVATEWRKNAQDRWQFSLRELRPDLCRSQGWLSILKFMRRSFWRRVWIQQEVAMGRADMPLLCGHKAIAWGELHEALYLAAYRDLGHVETLLADEITRDNGPTSHLWNADPLRRDQVYQLNTIQRKLRKLTAIADREALLAHRIAAVLHFSRSSEASNDRDKVYGIASLLPSAVTSLMLVDYQLSVEQVYTSFTKAVIRGIQALDILDHCVLTADQHTPSWVPDWRISGHARLFGGIKYIKPRKASLDIKPVTHFNDAEELLTAEGCRIDIIDGLGKSSDSTNVQYNVQRQLFQSRRSASMYENSPENICDVLWRTYTANINRNGDPAPEYFADLLDLYGGSANSTGSDLAGVSLQRLHCLGEVLRDTADLQFAGKPIHEHLSDRSSAPRRVKGTMTSLGPALERVHRTFINRRLAVTIKGYLCVVPNASLPDDVIVVLFGCSLPVVLRPDEVSGHWTVVGTCYCHGVSQGEAMERLSDGGLQAESFVLQ</sequence>
<dbReference type="RefSeq" id="XP_017995452.1">
    <property type="nucleotide sequence ID" value="XM_018139763.1"/>
</dbReference>
<dbReference type="AlphaFoldDB" id="A0A0N0NII8"/>
<dbReference type="VEuPathDB" id="FungiDB:AB675_10958"/>
<dbReference type="GeneID" id="28731643"/>
<protein>
    <recommendedName>
        <fullName evidence="1">Heterokaryon incompatibility domain-containing protein</fullName>
    </recommendedName>
</protein>